<evidence type="ECO:0000256" key="4">
    <source>
        <dbReference type="ARBA" id="ARBA00036882"/>
    </source>
</evidence>
<dbReference type="InterPro" id="IPR006224">
    <property type="entry name" value="PsdUridine_synth_RluA-like_CS"/>
</dbReference>
<dbReference type="Pfam" id="PF00849">
    <property type="entry name" value="PseudoU_synth_2"/>
    <property type="match status" value="1"/>
</dbReference>
<dbReference type="InterPro" id="IPR002942">
    <property type="entry name" value="S4_RNA-bd"/>
</dbReference>
<proteinExistence type="inferred from homology"/>
<evidence type="ECO:0000256" key="1">
    <source>
        <dbReference type="ARBA" id="ARBA00010876"/>
    </source>
</evidence>
<dbReference type="GO" id="GO:0000455">
    <property type="term" value="P:enzyme-directed rRNA pseudouridine synthesis"/>
    <property type="evidence" value="ECO:0007669"/>
    <property type="project" value="TreeGrafter"/>
</dbReference>
<evidence type="ECO:0000256" key="9">
    <source>
        <dbReference type="SAM" id="MobiDB-lite"/>
    </source>
</evidence>
<feature type="active site" evidence="6">
    <location>
        <position position="181"/>
    </location>
</feature>
<organism evidence="11 12">
    <name type="scientific">Xanthobacter dioxanivorans</name>
    <dbReference type="NCBI Taxonomy" id="2528964"/>
    <lineage>
        <taxon>Bacteria</taxon>
        <taxon>Pseudomonadati</taxon>
        <taxon>Pseudomonadota</taxon>
        <taxon>Alphaproteobacteria</taxon>
        <taxon>Hyphomicrobiales</taxon>
        <taxon>Xanthobacteraceae</taxon>
        <taxon>Xanthobacter</taxon>
    </lineage>
</organism>
<keyword evidence="12" id="KW-1185">Reference proteome</keyword>
<dbReference type="SMART" id="SM00363">
    <property type="entry name" value="S4"/>
    <property type="match status" value="1"/>
</dbReference>
<dbReference type="AlphaFoldDB" id="A0A974PTW5"/>
<dbReference type="CDD" id="cd02869">
    <property type="entry name" value="PseudoU_synth_RluA_like"/>
    <property type="match status" value="1"/>
</dbReference>
<keyword evidence="2 7" id="KW-0694">RNA-binding</keyword>
<name>A0A974PTW5_9HYPH</name>
<dbReference type="PROSITE" id="PS01129">
    <property type="entry name" value="PSI_RLU"/>
    <property type="match status" value="1"/>
</dbReference>
<dbReference type="Gene3D" id="3.30.2350.10">
    <property type="entry name" value="Pseudouridine synthase"/>
    <property type="match status" value="1"/>
</dbReference>
<evidence type="ECO:0000313" key="12">
    <source>
        <dbReference type="Proteomes" id="UP000596427"/>
    </source>
</evidence>
<dbReference type="GO" id="GO:0160140">
    <property type="term" value="F:23S rRNA pseudouridine(1911/1915/1917) synthase activity"/>
    <property type="evidence" value="ECO:0007669"/>
    <property type="project" value="UniProtKB-EC"/>
</dbReference>
<dbReference type="PROSITE" id="PS50889">
    <property type="entry name" value="S4"/>
    <property type="match status" value="1"/>
</dbReference>
<feature type="domain" description="RNA-binding S4" evidence="10">
    <location>
        <begin position="52"/>
        <end position="121"/>
    </location>
</feature>
<evidence type="ECO:0000256" key="3">
    <source>
        <dbReference type="ARBA" id="ARBA00023235"/>
    </source>
</evidence>
<feature type="region of interest" description="Disordered" evidence="9">
    <location>
        <begin position="1"/>
        <end position="34"/>
    </location>
</feature>
<dbReference type="GO" id="GO:0003723">
    <property type="term" value="F:RNA binding"/>
    <property type="evidence" value="ECO:0007669"/>
    <property type="project" value="UniProtKB-KW"/>
</dbReference>
<dbReference type="InterPro" id="IPR006225">
    <property type="entry name" value="PsdUridine_synth_RluC/D"/>
</dbReference>
<evidence type="ECO:0000256" key="7">
    <source>
        <dbReference type="PROSITE-ProRule" id="PRU00182"/>
    </source>
</evidence>
<dbReference type="NCBIfam" id="TIGR00005">
    <property type="entry name" value="rluA_subfam"/>
    <property type="match status" value="1"/>
</dbReference>
<dbReference type="InterPro" id="IPR020103">
    <property type="entry name" value="PsdUridine_synth_cat_dom_sf"/>
</dbReference>
<dbReference type="PANTHER" id="PTHR21600:SF44">
    <property type="entry name" value="RIBOSOMAL LARGE SUBUNIT PSEUDOURIDINE SYNTHASE D"/>
    <property type="match status" value="1"/>
</dbReference>
<dbReference type="SUPFAM" id="SSF55174">
    <property type="entry name" value="Alpha-L RNA-binding motif"/>
    <property type="match status" value="1"/>
</dbReference>
<dbReference type="EC" id="5.4.99.-" evidence="8"/>
<dbReference type="Proteomes" id="UP000596427">
    <property type="component" value="Chromosome"/>
</dbReference>
<accession>A0A974PTW5</accession>
<protein>
    <recommendedName>
        <fullName evidence="8">Pseudouridine synthase</fullName>
        <ecNumber evidence="8">5.4.99.-</ecNumber>
    </recommendedName>
</protein>
<dbReference type="InterPro" id="IPR036986">
    <property type="entry name" value="S4_RNA-bd_sf"/>
</dbReference>
<dbReference type="PANTHER" id="PTHR21600">
    <property type="entry name" value="MITOCHONDRIAL RNA PSEUDOURIDINE SYNTHASE"/>
    <property type="match status" value="1"/>
</dbReference>
<dbReference type="InterPro" id="IPR050188">
    <property type="entry name" value="RluA_PseudoU_synthase"/>
</dbReference>
<dbReference type="FunFam" id="3.30.2350.10:FF:000006">
    <property type="entry name" value="Pseudouridine synthase"/>
    <property type="match status" value="1"/>
</dbReference>
<gene>
    <name evidence="11" type="ORF">EZH22_04610</name>
</gene>
<evidence type="ECO:0000259" key="10">
    <source>
        <dbReference type="SMART" id="SM00363"/>
    </source>
</evidence>
<feature type="compositionally biased region" description="Acidic residues" evidence="9">
    <location>
        <begin position="1"/>
        <end position="12"/>
    </location>
</feature>
<dbReference type="SUPFAM" id="SSF55120">
    <property type="entry name" value="Pseudouridine synthase"/>
    <property type="match status" value="1"/>
</dbReference>
<keyword evidence="3 8" id="KW-0413">Isomerase</keyword>
<dbReference type="KEGG" id="xdi:EZH22_04610"/>
<dbReference type="Gene3D" id="3.10.290.10">
    <property type="entry name" value="RNA-binding S4 domain"/>
    <property type="match status" value="1"/>
</dbReference>
<evidence type="ECO:0000256" key="6">
    <source>
        <dbReference type="PIRSR" id="PIRSR606225-1"/>
    </source>
</evidence>
<comment type="catalytic activity">
    <reaction evidence="4">
        <text>uridine(1911/1915/1917) in 23S rRNA = pseudouridine(1911/1915/1917) in 23S rRNA</text>
        <dbReference type="Rhea" id="RHEA:42524"/>
        <dbReference type="Rhea" id="RHEA-COMP:10097"/>
        <dbReference type="Rhea" id="RHEA-COMP:10098"/>
        <dbReference type="ChEBI" id="CHEBI:65314"/>
        <dbReference type="ChEBI" id="CHEBI:65315"/>
        <dbReference type="EC" id="5.4.99.23"/>
    </reaction>
</comment>
<dbReference type="CDD" id="cd00165">
    <property type="entry name" value="S4"/>
    <property type="match status" value="1"/>
</dbReference>
<evidence type="ECO:0000256" key="5">
    <source>
        <dbReference type="ARBA" id="ARBA00056072"/>
    </source>
</evidence>
<comment type="function">
    <text evidence="5">Responsible for synthesis of pseudouridine from uracil at positions 1911, 1915 and 1917 in 23S ribosomal RNA.</text>
</comment>
<evidence type="ECO:0000313" key="11">
    <source>
        <dbReference type="EMBL" id="QRG09466.1"/>
    </source>
</evidence>
<comment type="catalytic activity">
    <reaction evidence="8">
        <text>a uridine in RNA = a pseudouridine in RNA</text>
        <dbReference type="Rhea" id="RHEA:48348"/>
        <dbReference type="Rhea" id="RHEA-COMP:12068"/>
        <dbReference type="Rhea" id="RHEA-COMP:12069"/>
        <dbReference type="ChEBI" id="CHEBI:65314"/>
        <dbReference type="ChEBI" id="CHEBI:65315"/>
    </reaction>
</comment>
<reference evidence="11 12" key="1">
    <citation type="submission" date="2020-10" db="EMBL/GenBank/DDBJ databases">
        <title>Degradation of 1,4-Dioxane by Xanthobacter sp. YN2, via a Novel Group-2 Soluble Di-Iron Monooxygenase.</title>
        <authorList>
            <person name="Ma F."/>
            <person name="Wang Y."/>
            <person name="Yang J."/>
            <person name="Guo H."/>
            <person name="Su D."/>
            <person name="Yu L."/>
        </authorList>
    </citation>
    <scope>NUCLEOTIDE SEQUENCE [LARGE SCALE GENOMIC DNA]</scope>
    <source>
        <strain evidence="11 12">YN2</strain>
    </source>
</reference>
<evidence type="ECO:0000256" key="8">
    <source>
        <dbReference type="RuleBase" id="RU362028"/>
    </source>
</evidence>
<sequence>MNPAEDGFDDGTVDPNTVGPNTRDPDTVDPDTVDLDEGETLTVQAGADDAGERLDRALARLLAPQAPDLSRTRIQRLVAEGQVSIGGRVVGDAAGRVNAGDIYTIHLPPPEPAAPEPENIPLVIVYEDAHLVVIDKPAGLVVHPAPGHSSGTLVNALLHHCGDTLSGIGGVRRPGIVHRLDKDTSGLLVVAKSDAAHKGLAAQFADHGRTGPLERAYLAFVWGMPEPRGTIDAPIDRHPTHRQKMAVRTSGRQAVTHWEVVEAYAGHGRASPRNKGLVKGEVRTEEGVASLVECQLETGRTHQIRVHMAHVGHPLLGDEVYGQGFRTKVSLLPDAARERLSGLGRQALHAARLGFAHPVTGETLSFESPLPEDLAALAAALS</sequence>
<evidence type="ECO:0000256" key="2">
    <source>
        <dbReference type="ARBA" id="ARBA00022884"/>
    </source>
</evidence>
<comment type="similarity">
    <text evidence="1 8">Belongs to the pseudouridine synthase RluA family.</text>
</comment>
<dbReference type="EMBL" id="CP063362">
    <property type="protein sequence ID" value="QRG09466.1"/>
    <property type="molecule type" value="Genomic_DNA"/>
</dbReference>
<dbReference type="InterPro" id="IPR006145">
    <property type="entry name" value="PsdUridine_synth_RsuA/RluA"/>
</dbReference>